<dbReference type="InterPro" id="IPR002733">
    <property type="entry name" value="AMMECR1_domain"/>
</dbReference>
<dbReference type="InterPro" id="IPR027485">
    <property type="entry name" value="AMMECR1_N"/>
</dbReference>
<feature type="domain" description="AMMECR1" evidence="1">
    <location>
        <begin position="1"/>
        <end position="130"/>
    </location>
</feature>
<organism evidence="2 3">
    <name type="scientific">Bugula neritina</name>
    <name type="common">Brown bryozoan</name>
    <name type="synonym">Sertularia neritina</name>
    <dbReference type="NCBI Taxonomy" id="10212"/>
    <lineage>
        <taxon>Eukaryota</taxon>
        <taxon>Metazoa</taxon>
        <taxon>Spiralia</taxon>
        <taxon>Lophotrochozoa</taxon>
        <taxon>Bryozoa</taxon>
        <taxon>Gymnolaemata</taxon>
        <taxon>Cheilostomatida</taxon>
        <taxon>Flustrina</taxon>
        <taxon>Buguloidea</taxon>
        <taxon>Bugulidae</taxon>
        <taxon>Bugula</taxon>
    </lineage>
</organism>
<evidence type="ECO:0000313" key="3">
    <source>
        <dbReference type="Proteomes" id="UP000593567"/>
    </source>
</evidence>
<reference evidence="2" key="1">
    <citation type="submission" date="2020-06" db="EMBL/GenBank/DDBJ databases">
        <title>Draft genome of Bugula neritina, a colonial animal packing powerful symbionts and potential medicines.</title>
        <authorList>
            <person name="Rayko M."/>
        </authorList>
    </citation>
    <scope>NUCLEOTIDE SEQUENCE [LARGE SCALE GENOMIC DNA]</scope>
    <source>
        <strain evidence="2">Kwan_BN1</strain>
    </source>
</reference>
<name>A0A7J7J7H3_BUGNE</name>
<evidence type="ECO:0000313" key="2">
    <source>
        <dbReference type="EMBL" id="KAF6021704.1"/>
    </source>
</evidence>
<sequence length="130" mass="14763">MTSSLVGCPLFVSWHSGKERRLRGCIGTFTPLNLHQGLKEYAITSATKDSRFEPIQVEEVHKLTVSVSLLINFEEANDYLDWDTIDSLLRKGGYKEHISPQFRSSIKVAYNLTVCHMTILLPPLVVKMVR</sequence>
<dbReference type="InterPro" id="IPR036071">
    <property type="entry name" value="AMMECR1_dom_sf"/>
</dbReference>
<evidence type="ECO:0000259" key="1">
    <source>
        <dbReference type="PROSITE" id="PS51112"/>
    </source>
</evidence>
<dbReference type="PANTHER" id="PTHR13016:SF0">
    <property type="entry name" value="AMME SYNDROME CANDIDATE GENE 1 PROTEIN"/>
    <property type="match status" value="1"/>
</dbReference>
<dbReference type="SUPFAM" id="SSF143447">
    <property type="entry name" value="AMMECR1-like"/>
    <property type="match status" value="1"/>
</dbReference>
<dbReference type="InterPro" id="IPR023473">
    <property type="entry name" value="AMMECR1"/>
</dbReference>
<keyword evidence="3" id="KW-1185">Reference proteome</keyword>
<dbReference type="AlphaFoldDB" id="A0A7J7J7H3"/>
<dbReference type="OrthoDB" id="24630at2759"/>
<protein>
    <recommendedName>
        <fullName evidence="1">AMMECR1 domain-containing protein</fullName>
    </recommendedName>
</protein>
<dbReference type="EMBL" id="VXIV02002977">
    <property type="protein sequence ID" value="KAF6021704.1"/>
    <property type="molecule type" value="Genomic_DNA"/>
</dbReference>
<comment type="caution">
    <text evidence="2">The sequence shown here is derived from an EMBL/GenBank/DDBJ whole genome shotgun (WGS) entry which is preliminary data.</text>
</comment>
<proteinExistence type="predicted"/>
<accession>A0A7J7J7H3</accession>
<dbReference type="PROSITE" id="PS51112">
    <property type="entry name" value="AMMECR1"/>
    <property type="match status" value="1"/>
</dbReference>
<gene>
    <name evidence="2" type="ORF">EB796_019990</name>
</gene>
<dbReference type="Pfam" id="PF01871">
    <property type="entry name" value="AMMECR1"/>
    <property type="match status" value="1"/>
</dbReference>
<dbReference type="Proteomes" id="UP000593567">
    <property type="component" value="Unassembled WGS sequence"/>
</dbReference>
<dbReference type="Gene3D" id="3.30.700.20">
    <property type="entry name" value="Hypothetical protein ph0010, domain 1"/>
    <property type="match status" value="1"/>
</dbReference>
<dbReference type="PANTHER" id="PTHR13016">
    <property type="entry name" value="AMMECR1 HOMOLOG"/>
    <property type="match status" value="1"/>
</dbReference>